<keyword evidence="2" id="KW-0964">Secreted</keyword>
<keyword evidence="5" id="KW-0812">Transmembrane</keyword>
<accession>K0NSJ8</accession>
<dbReference type="Pfam" id="PF16569">
    <property type="entry name" value="GramPos_pilinBB"/>
    <property type="match status" value="1"/>
</dbReference>
<keyword evidence="1" id="KW-0134">Cell wall</keyword>
<dbReference type="Pfam" id="PF00746">
    <property type="entry name" value="Gram_pos_anchor"/>
    <property type="match status" value="1"/>
</dbReference>
<gene>
    <name evidence="9" type="ORF">BN146_07680</name>
</gene>
<keyword evidence="5" id="KW-1133">Transmembrane helix</keyword>
<feature type="transmembrane region" description="Helical" evidence="5">
    <location>
        <begin position="490"/>
        <end position="509"/>
    </location>
</feature>
<keyword evidence="4" id="KW-0572">Peptidoglycan-anchor</keyword>
<dbReference type="InterPro" id="IPR032334">
    <property type="entry name" value="GramPos_pilinBB"/>
</dbReference>
<comment type="caution">
    <text evidence="9">The sequence shown here is derived from an EMBL/GenBank/DDBJ whole genome shotgun (WGS) entry which is preliminary data.</text>
</comment>
<protein>
    <submittedName>
        <fullName evidence="9">Fimbrial subunit B protein</fullName>
    </submittedName>
</protein>
<dbReference type="Gene3D" id="2.60.40.740">
    <property type="match status" value="1"/>
</dbReference>
<evidence type="ECO:0000256" key="1">
    <source>
        <dbReference type="ARBA" id="ARBA00022512"/>
    </source>
</evidence>
<feature type="domain" description="Gram-positive cocci surface proteins LPxTG" evidence="6">
    <location>
        <begin position="476"/>
        <end position="513"/>
    </location>
</feature>
<keyword evidence="3" id="KW-0732">Signal</keyword>
<evidence type="ECO:0000259" key="7">
    <source>
        <dbReference type="Pfam" id="PF16569"/>
    </source>
</evidence>
<reference evidence="9 10" key="1">
    <citation type="submission" date="2012-08" db="EMBL/GenBank/DDBJ databases">
        <title>Draft Genome Sequences of Lactobacillus equicursoris CIP 110162T, isolated from thoroughbred racehorse feces and Lactobacillus sp. CRBIP 24.137 isolated from urine of human.</title>
        <authorList>
            <person name="Cousin S."/>
            <person name="Loux V."/>
            <person name="Ma L."/>
            <person name="Creno S."/>
            <person name="Clermont D."/>
            <person name="Bizet C."/>
            <person name="Bouchier C."/>
        </authorList>
    </citation>
    <scope>NUCLEOTIDE SEQUENCE [LARGE SCALE GENOMIC DNA]</scope>
    <source>
        <strain evidence="9 10">66c</strain>
    </source>
</reference>
<dbReference type="NCBIfam" id="TIGR04226">
    <property type="entry name" value="RrgB_K2N_iso_D2"/>
    <property type="match status" value="1"/>
</dbReference>
<dbReference type="InterPro" id="IPR041033">
    <property type="entry name" value="SpaA_PFL_dom_1"/>
</dbReference>
<evidence type="ECO:0000256" key="3">
    <source>
        <dbReference type="ARBA" id="ARBA00022729"/>
    </source>
</evidence>
<evidence type="ECO:0000259" key="8">
    <source>
        <dbReference type="Pfam" id="PF17802"/>
    </source>
</evidence>
<keyword evidence="5" id="KW-0472">Membrane</keyword>
<dbReference type="RefSeq" id="WP_009558306.1">
    <property type="nucleotide sequence ID" value="NZ_CALZ01000114.1"/>
</dbReference>
<dbReference type="InterPro" id="IPR019931">
    <property type="entry name" value="LPXTG_anchor"/>
</dbReference>
<dbReference type="InterPro" id="IPR013783">
    <property type="entry name" value="Ig-like_fold"/>
</dbReference>
<evidence type="ECO:0000256" key="5">
    <source>
        <dbReference type="SAM" id="Phobius"/>
    </source>
</evidence>
<organism evidence="9 10">
    <name type="scientific">Lactobacillus equicursoris 66c</name>
    <dbReference type="NCBI Taxonomy" id="872326"/>
    <lineage>
        <taxon>Bacteria</taxon>
        <taxon>Bacillati</taxon>
        <taxon>Bacillota</taxon>
        <taxon>Bacilli</taxon>
        <taxon>Lactobacillales</taxon>
        <taxon>Lactobacillaceae</taxon>
        <taxon>Lactobacillus</taxon>
    </lineage>
</organism>
<feature type="domain" description="Gram-positive pilin backbone subunit 2 Cna-B-like" evidence="7">
    <location>
        <begin position="198"/>
        <end position="334"/>
    </location>
</feature>
<feature type="domain" description="SpaA-like prealbumin fold" evidence="8">
    <location>
        <begin position="356"/>
        <end position="438"/>
    </location>
</feature>
<evidence type="ECO:0000313" key="10">
    <source>
        <dbReference type="Proteomes" id="UP000009325"/>
    </source>
</evidence>
<evidence type="ECO:0000259" key="6">
    <source>
        <dbReference type="Pfam" id="PF00746"/>
    </source>
</evidence>
<evidence type="ECO:0000256" key="4">
    <source>
        <dbReference type="ARBA" id="ARBA00023088"/>
    </source>
</evidence>
<dbReference type="InterPro" id="IPR026466">
    <property type="entry name" value="Fim_isopep_form_D2_dom"/>
</dbReference>
<sequence length="515" mass="55578">MFVALPGLAKADAAKNITVTINSDGSSYSGYRIMDAKIDGDNVTYSLNDTYKDAVLKAASDAKGSSVSSSQEFKEFLKDHQGSTNSTAGEDKTLRKFADELYKELKGKDADVTLKSGANDFSTDKAGYYLLADTTAVDSKSNDTHNYSATLLAGLVNKGVTLNVKSTTPTVHKKVLEGDTDKAYKDRSYVDATDYAEGDTIPYMITGTISSQIKSYDSYKYYFTDELPKGLDLDDSSIVVQAEKVTSGYAKGINATNATKLTKDTDWKATVTKNNDGTTSLRVDLTDLKKLVEDNKISTDDTIVVTYNTKLNENAEIGAAGNVNNVKLHYSNNPYSDGEGTTNNKNAKVYTYELDVNKVTGKEALAGAGFTLYKKDASGEYKEVKTLNPDDAVTGTDSKVKNKYVFKELDQGDYKIVETTVPDGYKKGADVEFTIKATFDGQNSANAKLTSLTVVNNDSLKADTTTGIISTNINNYTGFVLPSTGGMGRYIFLAVGALVVVAAVAFPSLKKKKLQ</sequence>
<evidence type="ECO:0000256" key="2">
    <source>
        <dbReference type="ARBA" id="ARBA00022525"/>
    </source>
</evidence>
<dbReference type="Proteomes" id="UP000009325">
    <property type="component" value="Unassembled WGS sequence"/>
</dbReference>
<dbReference type="EMBL" id="CALZ01000114">
    <property type="protein sequence ID" value="CCK84118.1"/>
    <property type="molecule type" value="Genomic_DNA"/>
</dbReference>
<dbReference type="Pfam" id="PF17802">
    <property type="entry name" value="SpaA"/>
    <property type="match status" value="1"/>
</dbReference>
<name>K0NSJ8_9LACO</name>
<evidence type="ECO:0000313" key="9">
    <source>
        <dbReference type="EMBL" id="CCK84118.1"/>
    </source>
</evidence>
<proteinExistence type="predicted"/>
<dbReference type="AlphaFoldDB" id="K0NSJ8"/>
<dbReference type="Gene3D" id="2.60.40.10">
    <property type="entry name" value="Immunoglobulins"/>
    <property type="match status" value="1"/>
</dbReference>